<organism evidence="1 2">
    <name type="scientific">Novosphingobium aerophilum</name>
    <dbReference type="NCBI Taxonomy" id="2839843"/>
    <lineage>
        <taxon>Bacteria</taxon>
        <taxon>Pseudomonadati</taxon>
        <taxon>Pseudomonadota</taxon>
        <taxon>Alphaproteobacteria</taxon>
        <taxon>Sphingomonadales</taxon>
        <taxon>Sphingomonadaceae</taxon>
        <taxon>Novosphingobium</taxon>
    </lineage>
</organism>
<proteinExistence type="predicted"/>
<comment type="caution">
    <text evidence="1">The sequence shown here is derived from an EMBL/GenBank/DDBJ whole genome shotgun (WGS) entry which is preliminary data.</text>
</comment>
<keyword evidence="2" id="KW-1185">Reference proteome</keyword>
<protein>
    <submittedName>
        <fullName evidence="1">Uncharacterized protein</fullName>
    </submittedName>
</protein>
<evidence type="ECO:0000313" key="2">
    <source>
        <dbReference type="Proteomes" id="UP000520156"/>
    </source>
</evidence>
<accession>A0A7X1FAY0</accession>
<reference evidence="1 2" key="1">
    <citation type="submission" date="2020-08" db="EMBL/GenBank/DDBJ databases">
        <title>The genome sequence of Novosphingobium flavum 4Y4.</title>
        <authorList>
            <person name="Liu Y."/>
        </authorList>
    </citation>
    <scope>NUCLEOTIDE SEQUENCE [LARGE SCALE GENOMIC DNA]</scope>
    <source>
        <strain evidence="1 2">4Y4</strain>
    </source>
</reference>
<dbReference type="Proteomes" id="UP000520156">
    <property type="component" value="Unassembled WGS sequence"/>
</dbReference>
<name>A0A7X1FAY0_9SPHN</name>
<dbReference type="AlphaFoldDB" id="A0A7X1FAY0"/>
<dbReference type="RefSeq" id="WP_185684969.1">
    <property type="nucleotide sequence ID" value="NZ_JACLAU010000060.1"/>
</dbReference>
<sequence>MTRPAALDDLLRPAALLGLVGAALALGAPAPAGSAGPVPASQCRAGERVIYSCRFGPPARPAIGSICWRAAAVHYRYGPPGRPAIDLASTADWSNIHTGHVRGQGAGGYQEHVRFTNGQTDYIVFRGQDGALASRPGRTYSGIAVQGPTVGERTLACRAGATLAPSLVEAVTRLAPPEAELGETPDGPFDAWF</sequence>
<gene>
    <name evidence="1" type="ORF">H7F49_18095</name>
</gene>
<dbReference type="EMBL" id="JACLAU010000060">
    <property type="protein sequence ID" value="MBC2653596.1"/>
    <property type="molecule type" value="Genomic_DNA"/>
</dbReference>
<evidence type="ECO:0000313" key="1">
    <source>
        <dbReference type="EMBL" id="MBC2653596.1"/>
    </source>
</evidence>